<reference evidence="3" key="1">
    <citation type="submission" date="2021-01" db="EMBL/GenBank/DDBJ databases">
        <title>Whole genome shotgun sequence of Virgisporangium ochraceum NBRC 16418.</title>
        <authorList>
            <person name="Komaki H."/>
            <person name="Tamura T."/>
        </authorList>
    </citation>
    <scope>NUCLEOTIDE SEQUENCE</scope>
    <source>
        <strain evidence="3">NBRC 16418</strain>
    </source>
</reference>
<feature type="transmembrane region" description="Helical" evidence="1">
    <location>
        <begin position="88"/>
        <end position="108"/>
    </location>
</feature>
<keyword evidence="4" id="KW-1185">Reference proteome</keyword>
<proteinExistence type="predicted"/>
<evidence type="ECO:0000259" key="2">
    <source>
        <dbReference type="Pfam" id="PF19053"/>
    </source>
</evidence>
<feature type="transmembrane region" description="Helical" evidence="1">
    <location>
        <begin position="165"/>
        <end position="189"/>
    </location>
</feature>
<evidence type="ECO:0000313" key="4">
    <source>
        <dbReference type="Proteomes" id="UP000635606"/>
    </source>
</evidence>
<feature type="transmembrane region" description="Helical" evidence="1">
    <location>
        <begin position="7"/>
        <end position="27"/>
    </location>
</feature>
<feature type="transmembrane region" description="Helical" evidence="1">
    <location>
        <begin position="201"/>
        <end position="222"/>
    </location>
</feature>
<feature type="transmembrane region" description="Helical" evidence="1">
    <location>
        <begin position="39"/>
        <end position="68"/>
    </location>
</feature>
<keyword evidence="1" id="KW-0472">Membrane</keyword>
<dbReference type="AlphaFoldDB" id="A0A8J4EDD5"/>
<sequence length="241" mass="24589">MPVVIGHFGAAVAAVFGVAAAFLYVTTGYDPEHLTGPRIAAAVAVVLLGLVSRVSIAQGGFATADFIVRNSGVIGADAIGSRLRAAEVRLAGIVLTLGVVATGSGWWLTSYGETADRLVAALVGVCLVLRSRLFEQTWPAVPLAVLGAGGVGVAGYHLVTERPTGVMWLTPVAVALAFGALLAVLKGLPTRTVPSGPGRRLLYWGETTAMIAMICALANAFAPDWTGDSAAALDLAGRVTP</sequence>
<organism evidence="3 4">
    <name type="scientific">Virgisporangium ochraceum</name>
    <dbReference type="NCBI Taxonomy" id="65505"/>
    <lineage>
        <taxon>Bacteria</taxon>
        <taxon>Bacillati</taxon>
        <taxon>Actinomycetota</taxon>
        <taxon>Actinomycetes</taxon>
        <taxon>Micromonosporales</taxon>
        <taxon>Micromonosporaceae</taxon>
        <taxon>Virgisporangium</taxon>
    </lineage>
</organism>
<evidence type="ECO:0000313" key="3">
    <source>
        <dbReference type="EMBL" id="GIJ70601.1"/>
    </source>
</evidence>
<name>A0A8J4EDD5_9ACTN</name>
<dbReference type="Proteomes" id="UP000635606">
    <property type="component" value="Unassembled WGS sequence"/>
</dbReference>
<gene>
    <name evidence="3" type="ORF">Voc01_055180</name>
</gene>
<evidence type="ECO:0000256" key="1">
    <source>
        <dbReference type="SAM" id="Phobius"/>
    </source>
</evidence>
<comment type="caution">
    <text evidence="3">The sequence shown here is derived from an EMBL/GenBank/DDBJ whole genome shotgun (WGS) entry which is preliminary data.</text>
</comment>
<accession>A0A8J4EDD5</accession>
<protein>
    <recommendedName>
        <fullName evidence="2">EccD-like transmembrane domain-containing protein</fullName>
    </recommendedName>
</protein>
<feature type="domain" description="EccD-like transmembrane" evidence="2">
    <location>
        <begin position="7"/>
        <end position="217"/>
    </location>
</feature>
<keyword evidence="1" id="KW-1133">Transmembrane helix</keyword>
<feature type="transmembrane region" description="Helical" evidence="1">
    <location>
        <begin position="140"/>
        <end position="159"/>
    </location>
</feature>
<dbReference type="Pfam" id="PF19053">
    <property type="entry name" value="EccD"/>
    <property type="match status" value="1"/>
</dbReference>
<keyword evidence="1" id="KW-0812">Transmembrane</keyword>
<dbReference type="InterPro" id="IPR044049">
    <property type="entry name" value="EccD_transm"/>
</dbReference>
<dbReference type="RefSeq" id="WP_203930501.1">
    <property type="nucleotide sequence ID" value="NZ_BOPH01000082.1"/>
</dbReference>
<dbReference type="EMBL" id="BOPH01000082">
    <property type="protein sequence ID" value="GIJ70601.1"/>
    <property type="molecule type" value="Genomic_DNA"/>
</dbReference>